<reference evidence="3 4" key="1">
    <citation type="submission" date="2006-10" db="EMBL/GenBank/DDBJ databases">
        <title>The Genome Sequence of Batrachochytrium dendrobatidis JEL423.</title>
        <authorList>
            <consortium name="The Broad Institute Genome Sequencing Platform"/>
            <person name="Birren B."/>
            <person name="Lander E."/>
            <person name="Galagan J."/>
            <person name="Cuomo C."/>
            <person name="Devon K."/>
            <person name="Jaffe D."/>
            <person name="Butler J."/>
            <person name="Alvarez P."/>
            <person name="Gnerre S."/>
            <person name="Grabherr M."/>
            <person name="Kleber M."/>
            <person name="Mauceli E."/>
            <person name="Brockman W."/>
            <person name="Young S."/>
            <person name="LaButti K."/>
            <person name="Sykes S."/>
            <person name="DeCaprio D."/>
            <person name="Crawford M."/>
            <person name="Koehrsen M."/>
            <person name="Engels R."/>
            <person name="Montgomery P."/>
            <person name="Pearson M."/>
            <person name="Howarth C."/>
            <person name="Larson L."/>
            <person name="White J."/>
            <person name="O'Leary S."/>
            <person name="Kodira C."/>
            <person name="Zeng Q."/>
            <person name="Yandava C."/>
            <person name="Alvarado L."/>
            <person name="Longcore J."/>
            <person name="James T."/>
        </authorList>
    </citation>
    <scope>NUCLEOTIDE SEQUENCE [LARGE SCALE GENOMIC DNA]</scope>
    <source>
        <strain evidence="3 4">JEL423</strain>
    </source>
</reference>
<evidence type="ECO:0000313" key="4">
    <source>
        <dbReference type="Proteomes" id="UP000077115"/>
    </source>
</evidence>
<reference evidence="3 4" key="2">
    <citation type="submission" date="2016-05" db="EMBL/GenBank/DDBJ databases">
        <title>Lineage-specific infection strategies underlie the spectrum of fungal disease in amphibians.</title>
        <authorList>
            <person name="Cuomo C.A."/>
            <person name="Farrer R.A."/>
            <person name="James T."/>
            <person name="Longcore J."/>
            <person name="Birren B."/>
        </authorList>
    </citation>
    <scope>NUCLEOTIDE SEQUENCE [LARGE SCALE GENOMIC DNA]</scope>
    <source>
        <strain evidence="3 4">JEL423</strain>
    </source>
</reference>
<organism evidence="3 4">
    <name type="scientific">Batrachochytrium dendrobatidis (strain JEL423)</name>
    <dbReference type="NCBI Taxonomy" id="403673"/>
    <lineage>
        <taxon>Eukaryota</taxon>
        <taxon>Fungi</taxon>
        <taxon>Fungi incertae sedis</taxon>
        <taxon>Chytridiomycota</taxon>
        <taxon>Chytridiomycota incertae sedis</taxon>
        <taxon>Chytridiomycetes</taxon>
        <taxon>Rhizophydiales</taxon>
        <taxon>Rhizophydiales incertae sedis</taxon>
        <taxon>Batrachochytrium</taxon>
    </lineage>
</organism>
<dbReference type="Proteomes" id="UP000077115">
    <property type="component" value="Unassembled WGS sequence"/>
</dbReference>
<feature type="signal peptide" evidence="2">
    <location>
        <begin position="1"/>
        <end position="18"/>
    </location>
</feature>
<feature type="chain" id="PRO_5008077976" evidence="2">
    <location>
        <begin position="19"/>
        <end position="213"/>
    </location>
</feature>
<dbReference type="EMBL" id="DS022312">
    <property type="protein sequence ID" value="OAJ44255.1"/>
    <property type="molecule type" value="Genomic_DNA"/>
</dbReference>
<feature type="region of interest" description="Disordered" evidence="1">
    <location>
        <begin position="42"/>
        <end position="171"/>
    </location>
</feature>
<gene>
    <name evidence="3" type="ORF">BDEG_27516</name>
</gene>
<evidence type="ECO:0000313" key="3">
    <source>
        <dbReference type="EMBL" id="OAJ44255.1"/>
    </source>
</evidence>
<name>A0A177WXA2_BATDL</name>
<evidence type="ECO:0000256" key="2">
    <source>
        <dbReference type="SAM" id="SignalP"/>
    </source>
</evidence>
<dbReference type="AlphaFoldDB" id="A0A177WXA2"/>
<accession>A0A177WXA2</accession>
<evidence type="ECO:0000256" key="1">
    <source>
        <dbReference type="SAM" id="MobiDB-lite"/>
    </source>
</evidence>
<feature type="compositionally biased region" description="Acidic residues" evidence="1">
    <location>
        <begin position="80"/>
        <end position="122"/>
    </location>
</feature>
<dbReference type="VEuPathDB" id="FungiDB:BDEG_27516"/>
<sequence>MQLSFVTALVISATLVSAAKVEQTTTDSGYGLPYQGSALAPSISSHNAPVETPAPTATTFVSHGTETPVPVGSETPSATEDCEEEVPEEDCEEEEPEEDCEEEEPEEDCEEEVPEEDCEEETPAPTIVPTPAPLGETPAPTIASTPASLGETPEPTIASTPAPLGETSAPAAGTHHATFANYGSTDAPILSSANKATHAVGIIGALVLSALML</sequence>
<protein>
    <submittedName>
        <fullName evidence="3">Uncharacterized protein</fullName>
    </submittedName>
</protein>
<keyword evidence="2" id="KW-0732">Signal</keyword>
<proteinExistence type="predicted"/>